<evidence type="ECO:0000256" key="1">
    <source>
        <dbReference type="ARBA" id="ARBA00010467"/>
    </source>
</evidence>
<evidence type="ECO:0000256" key="10">
    <source>
        <dbReference type="RuleBase" id="RU367107"/>
    </source>
</evidence>
<dbReference type="GO" id="GO:0005654">
    <property type="term" value="C:nucleoplasm"/>
    <property type="evidence" value="ECO:0007669"/>
    <property type="project" value="UniProtKB-ARBA"/>
</dbReference>
<dbReference type="GO" id="GO:0010833">
    <property type="term" value="P:telomere maintenance via telomere lengthening"/>
    <property type="evidence" value="ECO:0007669"/>
    <property type="project" value="UniProtKB-UniRule"/>
</dbReference>
<keyword evidence="6 10" id="KW-0010">Activator</keyword>
<dbReference type="CDD" id="cd11655">
    <property type="entry name" value="rap1_myb-like"/>
    <property type="match status" value="1"/>
</dbReference>
<comment type="subunit">
    <text evidence="10">Homodimer.</text>
</comment>
<feature type="region of interest" description="Disordered" evidence="11">
    <location>
        <begin position="308"/>
        <end position="327"/>
    </location>
</feature>
<reference evidence="13" key="2">
    <citation type="submission" date="2025-09" db="UniProtKB">
        <authorList>
            <consortium name="Ensembl"/>
        </authorList>
    </citation>
    <scope>IDENTIFICATION</scope>
</reference>
<accession>A0A3Q3IZH0</accession>
<evidence type="ECO:0000256" key="11">
    <source>
        <dbReference type="SAM" id="MobiDB-lite"/>
    </source>
</evidence>
<dbReference type="GO" id="GO:0031848">
    <property type="term" value="P:protection from non-homologous end joining at telomere"/>
    <property type="evidence" value="ECO:0007669"/>
    <property type="project" value="TreeGrafter"/>
</dbReference>
<comment type="subcellular location">
    <subcellularLocation>
        <location evidence="10">Nucleus</location>
    </subcellularLocation>
    <subcellularLocation>
        <location evidence="10">Chromosome</location>
        <location evidence="10">Telomere</location>
    </subcellularLocation>
</comment>
<keyword evidence="3 10" id="KW-0158">Chromosome</keyword>
<name>A0A3Q3IZH0_MONAL</name>
<keyword evidence="5 10" id="KW-0805">Transcription regulation</keyword>
<dbReference type="PANTHER" id="PTHR16466">
    <property type="entry name" value="TELOMERE REPEAT-BINDING FACTOR 2-INTERACTING PROTEIN 1"/>
    <property type="match status" value="1"/>
</dbReference>
<evidence type="ECO:0000313" key="13">
    <source>
        <dbReference type="Ensembl" id="ENSMALP00000011228.1"/>
    </source>
</evidence>
<dbReference type="FunFam" id="1.10.10.60:FF:000246">
    <property type="entry name" value="Telomeric repeat-binding factor 2-interacting protein 1"/>
    <property type="match status" value="1"/>
</dbReference>
<evidence type="ECO:0000256" key="2">
    <source>
        <dbReference type="ARBA" id="ARBA00017805"/>
    </source>
</evidence>
<dbReference type="PANTHER" id="PTHR16466:SF6">
    <property type="entry name" value="TELOMERIC REPEAT-BINDING FACTOR 2-INTERACTING PROTEIN 1"/>
    <property type="match status" value="1"/>
</dbReference>
<evidence type="ECO:0000256" key="9">
    <source>
        <dbReference type="ARBA" id="ARBA00032471"/>
    </source>
</evidence>
<dbReference type="InterPro" id="IPR001357">
    <property type="entry name" value="BRCT_dom"/>
</dbReference>
<dbReference type="Pfam" id="PF16589">
    <property type="entry name" value="BRCT_2"/>
    <property type="match status" value="1"/>
</dbReference>
<comment type="function">
    <text evidence="10">Acts both as a regulator of telomere function and as a transcription regulator. Involved in the regulation of telomere length and protection as a component of the shelterin complex (telosome). Does not bind DNA directly: recruited to telomeric double-stranded 5'-TTAGGG-3' repeats via its interaction with terf2. Independently of its function in telomeres, also acts as a transcription regulator: recruited to extratelomeric 5'-TTAGGG-3' sites via its association with terf2 or other factors, and regulates gene expression.</text>
</comment>
<proteinExistence type="inferred from homology"/>
<dbReference type="Ensembl" id="ENSMALT00000011469.1">
    <property type="protein sequence ID" value="ENSMALP00000011228.1"/>
    <property type="gene ID" value="ENSMALG00000007872.1"/>
</dbReference>
<evidence type="ECO:0000256" key="6">
    <source>
        <dbReference type="ARBA" id="ARBA00023159"/>
    </source>
</evidence>
<dbReference type="InterPro" id="IPR039595">
    <property type="entry name" value="TE2IP/Rap1"/>
</dbReference>
<evidence type="ECO:0000259" key="12">
    <source>
        <dbReference type="PROSITE" id="PS50172"/>
    </source>
</evidence>
<dbReference type="GO" id="GO:0070187">
    <property type="term" value="C:shelterin complex"/>
    <property type="evidence" value="ECO:0007669"/>
    <property type="project" value="TreeGrafter"/>
</dbReference>
<evidence type="ECO:0000256" key="3">
    <source>
        <dbReference type="ARBA" id="ARBA00022454"/>
    </source>
</evidence>
<feature type="region of interest" description="Disordered" evidence="11">
    <location>
        <begin position="258"/>
        <end position="291"/>
    </location>
</feature>
<feature type="compositionally biased region" description="Low complexity" evidence="11">
    <location>
        <begin position="270"/>
        <end position="288"/>
    </location>
</feature>
<evidence type="ECO:0000313" key="14">
    <source>
        <dbReference type="Proteomes" id="UP000261600"/>
    </source>
</evidence>
<organism evidence="13 14">
    <name type="scientific">Monopterus albus</name>
    <name type="common">Swamp eel</name>
    <dbReference type="NCBI Taxonomy" id="43700"/>
    <lineage>
        <taxon>Eukaryota</taxon>
        <taxon>Metazoa</taxon>
        <taxon>Chordata</taxon>
        <taxon>Craniata</taxon>
        <taxon>Vertebrata</taxon>
        <taxon>Euteleostomi</taxon>
        <taxon>Actinopterygii</taxon>
        <taxon>Neopterygii</taxon>
        <taxon>Teleostei</taxon>
        <taxon>Neoteleostei</taxon>
        <taxon>Acanthomorphata</taxon>
        <taxon>Anabantaria</taxon>
        <taxon>Synbranchiformes</taxon>
        <taxon>Synbranchidae</taxon>
        <taxon>Monopterus</taxon>
    </lineage>
</organism>
<keyword evidence="4 10" id="KW-0779">Telomere</keyword>
<dbReference type="PROSITE" id="PS50172">
    <property type="entry name" value="BRCT"/>
    <property type="match status" value="1"/>
</dbReference>
<evidence type="ECO:0000256" key="7">
    <source>
        <dbReference type="ARBA" id="ARBA00023163"/>
    </source>
</evidence>
<dbReference type="SUPFAM" id="SSF46689">
    <property type="entry name" value="Homeodomain-like"/>
    <property type="match status" value="1"/>
</dbReference>
<feature type="domain" description="BRCT" evidence="12">
    <location>
        <begin position="26"/>
        <end position="96"/>
    </location>
</feature>
<keyword evidence="8 10" id="KW-0539">Nucleus</keyword>
<dbReference type="InterPro" id="IPR015010">
    <property type="entry name" value="TERF2IP_Myb"/>
</dbReference>
<dbReference type="Proteomes" id="UP000261600">
    <property type="component" value="Unplaced"/>
</dbReference>
<dbReference type="GO" id="GO:0006355">
    <property type="term" value="P:regulation of DNA-templated transcription"/>
    <property type="evidence" value="ECO:0007669"/>
    <property type="project" value="UniProtKB-UniRule"/>
</dbReference>
<dbReference type="SUPFAM" id="SSF52113">
    <property type="entry name" value="BRCT domain"/>
    <property type="match status" value="1"/>
</dbReference>
<keyword evidence="7 10" id="KW-0804">Transcription</keyword>
<protein>
    <recommendedName>
        <fullName evidence="2 10">Telomeric repeat-binding factor 2-interacting protein 1</fullName>
        <shortName evidence="10">TERF2-interacting telomeric protein 1</shortName>
    </recommendedName>
    <alternativeName>
        <fullName evidence="9 10">Repressor/activator protein 1 homolog</fullName>
    </alternativeName>
</protein>
<sequence>MLSKRRHVAKSDISPVLFMTVDGEPMSFFLRPSPNKVKLQPLITAGGGLLCNVQRSGAILLIDPEERAEARTYVSTQYIYDCVERGEQLDVEHYRLKPEVVLRHSARLNNSKEGSPGLLGGMIICLVISMYSHSRAAYTPEEDAAILSYVRNHMTQTGGNRLWQEMEKKCVTSHSWQSMKHRYKTQLAKKLSGVEEVKTIKEKTKVIYLEGVASSISAYWIHCDSIMMKTFALYCNIFYLHAFYKYLQNPVETVMIQSTSTEPPVPPSDTPADPSSTQSSPQPRPSLQMNVQDAHKASRAHLFIFDSDSQEDDTQSPGDNTAAPAKPYVNEDAALPLTQVQLEEDRERIIELMDQTKQVSVSEQMYLCACIVTKTSLCFCFSER</sequence>
<evidence type="ECO:0000256" key="8">
    <source>
        <dbReference type="ARBA" id="ARBA00023242"/>
    </source>
</evidence>
<dbReference type="GO" id="GO:0042162">
    <property type="term" value="F:telomeric DNA binding"/>
    <property type="evidence" value="ECO:0007669"/>
    <property type="project" value="TreeGrafter"/>
</dbReference>
<dbReference type="Gene3D" id="1.10.10.60">
    <property type="entry name" value="Homeodomain-like"/>
    <property type="match status" value="1"/>
</dbReference>
<dbReference type="Pfam" id="PF08914">
    <property type="entry name" value="Myb_Rap1"/>
    <property type="match status" value="1"/>
</dbReference>
<dbReference type="InterPro" id="IPR009057">
    <property type="entry name" value="Homeodomain-like_sf"/>
</dbReference>
<dbReference type="InterPro" id="IPR036420">
    <property type="entry name" value="BRCT_dom_sf"/>
</dbReference>
<comment type="similarity">
    <text evidence="1 10">Belongs to the RAP1 family.</text>
</comment>
<evidence type="ECO:0000256" key="5">
    <source>
        <dbReference type="ARBA" id="ARBA00023015"/>
    </source>
</evidence>
<evidence type="ECO:0000256" key="4">
    <source>
        <dbReference type="ARBA" id="ARBA00022895"/>
    </source>
</evidence>
<dbReference type="AlphaFoldDB" id="A0A3Q3IZH0"/>
<reference evidence="13" key="1">
    <citation type="submission" date="2025-08" db="UniProtKB">
        <authorList>
            <consortium name="Ensembl"/>
        </authorList>
    </citation>
    <scope>IDENTIFICATION</scope>
</reference>
<dbReference type="Gene3D" id="3.40.50.10190">
    <property type="entry name" value="BRCT domain"/>
    <property type="match status" value="1"/>
</dbReference>
<keyword evidence="14" id="KW-1185">Reference proteome</keyword>